<gene>
    <name evidence="1" type="ORF">BV25DRAFT_1819236</name>
</gene>
<evidence type="ECO:0000313" key="2">
    <source>
        <dbReference type="Proteomes" id="UP000814140"/>
    </source>
</evidence>
<reference evidence="1" key="1">
    <citation type="submission" date="2021-03" db="EMBL/GenBank/DDBJ databases">
        <authorList>
            <consortium name="DOE Joint Genome Institute"/>
            <person name="Ahrendt S."/>
            <person name="Looney B.P."/>
            <person name="Miyauchi S."/>
            <person name="Morin E."/>
            <person name="Drula E."/>
            <person name="Courty P.E."/>
            <person name="Chicoki N."/>
            <person name="Fauchery L."/>
            <person name="Kohler A."/>
            <person name="Kuo A."/>
            <person name="Labutti K."/>
            <person name="Pangilinan J."/>
            <person name="Lipzen A."/>
            <person name="Riley R."/>
            <person name="Andreopoulos W."/>
            <person name="He G."/>
            <person name="Johnson J."/>
            <person name="Barry K.W."/>
            <person name="Grigoriev I.V."/>
            <person name="Nagy L."/>
            <person name="Hibbett D."/>
            <person name="Henrissat B."/>
            <person name="Matheny P.B."/>
            <person name="Labbe J."/>
            <person name="Martin F."/>
        </authorList>
    </citation>
    <scope>NUCLEOTIDE SEQUENCE</scope>
    <source>
        <strain evidence="1">HHB10654</strain>
    </source>
</reference>
<dbReference type="Proteomes" id="UP000814140">
    <property type="component" value="Unassembled WGS sequence"/>
</dbReference>
<evidence type="ECO:0000313" key="1">
    <source>
        <dbReference type="EMBL" id="KAI0067796.1"/>
    </source>
</evidence>
<proteinExistence type="predicted"/>
<keyword evidence="2" id="KW-1185">Reference proteome</keyword>
<comment type="caution">
    <text evidence="1">The sequence shown here is derived from an EMBL/GenBank/DDBJ whole genome shotgun (WGS) entry which is preliminary data.</text>
</comment>
<protein>
    <submittedName>
        <fullName evidence="1">FAD dependent oxidoreductase</fullName>
    </submittedName>
</protein>
<organism evidence="1 2">
    <name type="scientific">Artomyces pyxidatus</name>
    <dbReference type="NCBI Taxonomy" id="48021"/>
    <lineage>
        <taxon>Eukaryota</taxon>
        <taxon>Fungi</taxon>
        <taxon>Dikarya</taxon>
        <taxon>Basidiomycota</taxon>
        <taxon>Agaricomycotina</taxon>
        <taxon>Agaricomycetes</taxon>
        <taxon>Russulales</taxon>
        <taxon>Auriscalpiaceae</taxon>
        <taxon>Artomyces</taxon>
    </lineage>
</organism>
<accession>A0ACB8TH79</accession>
<name>A0ACB8TH79_9AGAM</name>
<reference evidence="1" key="2">
    <citation type="journal article" date="2022" name="New Phytol.">
        <title>Evolutionary transition to the ectomycorrhizal habit in the genomes of a hyperdiverse lineage of mushroom-forming fungi.</title>
        <authorList>
            <person name="Looney B."/>
            <person name="Miyauchi S."/>
            <person name="Morin E."/>
            <person name="Drula E."/>
            <person name="Courty P.E."/>
            <person name="Kohler A."/>
            <person name="Kuo A."/>
            <person name="LaButti K."/>
            <person name="Pangilinan J."/>
            <person name="Lipzen A."/>
            <person name="Riley R."/>
            <person name="Andreopoulos W."/>
            <person name="He G."/>
            <person name="Johnson J."/>
            <person name="Nolan M."/>
            <person name="Tritt A."/>
            <person name="Barry K.W."/>
            <person name="Grigoriev I.V."/>
            <person name="Nagy L.G."/>
            <person name="Hibbett D."/>
            <person name="Henrissat B."/>
            <person name="Matheny P.B."/>
            <person name="Labbe J."/>
            <person name="Martin F.M."/>
        </authorList>
    </citation>
    <scope>NUCLEOTIDE SEQUENCE</scope>
    <source>
        <strain evidence="1">HHB10654</strain>
    </source>
</reference>
<sequence length="257" mass="26969">MYMCSRDPLLLSQFLLGECEARNVHVHHPVTATKVVADAGTNTLTGLTVRAADGTESTLPCDALLLTAGVWTPRVFSALFPRSRRALPITQLSGYSLVLRSPRWIKDSHMLPSPTGCHAAFTTDAAAGFAPEIFSRAGGDIYLAGLNTTAVPVPELATDVHPDDEAIAALAEVAKKLLGDDELDVVKTGLCHRPVTRSGAPLLARLASDDTGLDGEGVWVCAGHGPWGISMSLGTGLVLAELALGREPSADVSRLGL</sequence>
<dbReference type="EMBL" id="MU277189">
    <property type="protein sequence ID" value="KAI0067796.1"/>
    <property type="molecule type" value="Genomic_DNA"/>
</dbReference>